<evidence type="ECO:0000313" key="2">
    <source>
        <dbReference type="Proteomes" id="UP000326396"/>
    </source>
</evidence>
<sequence length="116" mass="12939">MPSGMIKADDRKLCPPSSWLLKVNAIPRVRSTNIGTPRLVDIDIRDKAHGFAFGCLGENFSRRSPILRLLQPEHALLWSFHVLHSLQSPKGVGDIRDELELMSQESLLFTTGVGFS</sequence>
<accession>A0A5N6NDB1</accession>
<gene>
    <name evidence="1" type="ORF">E3N88_22549</name>
</gene>
<protein>
    <submittedName>
        <fullName evidence="1">Uncharacterized protein</fullName>
    </submittedName>
</protein>
<reference evidence="1 2" key="1">
    <citation type="submission" date="2019-05" db="EMBL/GenBank/DDBJ databases">
        <title>Mikania micrantha, genome provides insights into the molecular mechanism of rapid growth.</title>
        <authorList>
            <person name="Liu B."/>
        </authorList>
    </citation>
    <scope>NUCLEOTIDE SEQUENCE [LARGE SCALE GENOMIC DNA]</scope>
    <source>
        <strain evidence="1">NLD-2019</strain>
        <tissue evidence="1">Leaf</tissue>
    </source>
</reference>
<keyword evidence="2" id="KW-1185">Reference proteome</keyword>
<dbReference type="OrthoDB" id="1845069at2759"/>
<proteinExistence type="predicted"/>
<comment type="caution">
    <text evidence="1">The sequence shown here is derived from an EMBL/GenBank/DDBJ whole genome shotgun (WGS) entry which is preliminary data.</text>
</comment>
<dbReference type="Proteomes" id="UP000326396">
    <property type="component" value="Linkage Group LG2"/>
</dbReference>
<evidence type="ECO:0000313" key="1">
    <source>
        <dbReference type="EMBL" id="KAD4584948.1"/>
    </source>
</evidence>
<dbReference type="AlphaFoldDB" id="A0A5N6NDB1"/>
<name>A0A5N6NDB1_9ASTR</name>
<dbReference type="EMBL" id="SZYD01000012">
    <property type="protein sequence ID" value="KAD4584948.1"/>
    <property type="molecule type" value="Genomic_DNA"/>
</dbReference>
<organism evidence="1 2">
    <name type="scientific">Mikania micrantha</name>
    <name type="common">bitter vine</name>
    <dbReference type="NCBI Taxonomy" id="192012"/>
    <lineage>
        <taxon>Eukaryota</taxon>
        <taxon>Viridiplantae</taxon>
        <taxon>Streptophyta</taxon>
        <taxon>Embryophyta</taxon>
        <taxon>Tracheophyta</taxon>
        <taxon>Spermatophyta</taxon>
        <taxon>Magnoliopsida</taxon>
        <taxon>eudicotyledons</taxon>
        <taxon>Gunneridae</taxon>
        <taxon>Pentapetalae</taxon>
        <taxon>asterids</taxon>
        <taxon>campanulids</taxon>
        <taxon>Asterales</taxon>
        <taxon>Asteraceae</taxon>
        <taxon>Asteroideae</taxon>
        <taxon>Heliantheae alliance</taxon>
        <taxon>Eupatorieae</taxon>
        <taxon>Mikania</taxon>
    </lineage>
</organism>